<gene>
    <name evidence="2" type="ORF">FTJAE_2539</name>
</gene>
<accession>A0A8H5S780</accession>
<proteinExistence type="predicted"/>
<protein>
    <submittedName>
        <fullName evidence="2">Spore killer candidate 1</fullName>
    </submittedName>
</protein>
<feature type="compositionally biased region" description="Basic and acidic residues" evidence="1">
    <location>
        <begin position="89"/>
        <end position="99"/>
    </location>
</feature>
<evidence type="ECO:0000313" key="2">
    <source>
        <dbReference type="EMBL" id="KAF5645231.1"/>
    </source>
</evidence>
<name>A0A8H5S780_9HYPO</name>
<dbReference type="EMBL" id="JAAQRI010000049">
    <property type="protein sequence ID" value="KAF5645231.1"/>
    <property type="molecule type" value="Genomic_DNA"/>
</dbReference>
<dbReference type="OrthoDB" id="5105379at2759"/>
<reference evidence="2 3" key="1">
    <citation type="submission" date="2020-05" db="EMBL/GenBank/DDBJ databases">
        <title>Identification and distribution of gene clusters putatively required for synthesis of sphingolipid metabolism inhibitors in phylogenetically diverse species of the filamentous fungus Fusarium.</title>
        <authorList>
            <person name="Kim H.-S."/>
            <person name="Busman M."/>
            <person name="Brown D.W."/>
            <person name="Divon H."/>
            <person name="Uhlig S."/>
            <person name="Proctor R.H."/>
        </authorList>
    </citation>
    <scope>NUCLEOTIDE SEQUENCE [LARGE SCALE GENOMIC DNA]</scope>
    <source>
        <strain evidence="2 3">NRRL 66243</strain>
    </source>
</reference>
<dbReference type="Proteomes" id="UP000530670">
    <property type="component" value="Unassembled WGS sequence"/>
</dbReference>
<keyword evidence="3" id="KW-1185">Reference proteome</keyword>
<comment type="caution">
    <text evidence="2">The sequence shown here is derived from an EMBL/GenBank/DDBJ whole genome shotgun (WGS) entry which is preliminary data.</text>
</comment>
<evidence type="ECO:0000256" key="1">
    <source>
        <dbReference type="SAM" id="MobiDB-lite"/>
    </source>
</evidence>
<dbReference type="GeneID" id="59301013"/>
<organism evidence="2 3">
    <name type="scientific">Fusarium tjaetaba</name>
    <dbReference type="NCBI Taxonomy" id="1567544"/>
    <lineage>
        <taxon>Eukaryota</taxon>
        <taxon>Fungi</taxon>
        <taxon>Dikarya</taxon>
        <taxon>Ascomycota</taxon>
        <taxon>Pezizomycotina</taxon>
        <taxon>Sordariomycetes</taxon>
        <taxon>Hypocreomycetidae</taxon>
        <taxon>Hypocreales</taxon>
        <taxon>Nectriaceae</taxon>
        <taxon>Fusarium</taxon>
        <taxon>Fusarium fujikuroi species complex</taxon>
    </lineage>
</organism>
<feature type="region of interest" description="Disordered" evidence="1">
    <location>
        <begin position="79"/>
        <end position="99"/>
    </location>
</feature>
<dbReference type="RefSeq" id="XP_037210353.1">
    <property type="nucleotide sequence ID" value="XM_037348743.1"/>
</dbReference>
<dbReference type="AlphaFoldDB" id="A0A8H5S780"/>
<evidence type="ECO:0000313" key="3">
    <source>
        <dbReference type="Proteomes" id="UP000530670"/>
    </source>
</evidence>
<sequence>MNKTTARRASDTLHLKPHISLDASPTLSIGRRQRRWVQSAAMPDTILHVSKEEFEEILDEKLQPINDLLDVIKKKLDDLTNQDLAPKTPPKETDVRPQD</sequence>